<accession>A0A2U3KVZ4</accession>
<evidence type="ECO:0000256" key="2">
    <source>
        <dbReference type="ARBA" id="ARBA00022692"/>
    </source>
</evidence>
<dbReference type="EMBL" id="OMOD01000145">
    <property type="protein sequence ID" value="SPF43866.1"/>
    <property type="molecule type" value="Genomic_DNA"/>
</dbReference>
<gene>
    <name evidence="7" type="ORF">SBA1_500017</name>
</gene>
<dbReference type="GO" id="GO:0055085">
    <property type="term" value="P:transmembrane transport"/>
    <property type="evidence" value="ECO:0007669"/>
    <property type="project" value="InterPro"/>
</dbReference>
<keyword evidence="2" id="KW-0812">Transmembrane</keyword>
<keyword evidence="3" id="KW-1133">Transmembrane helix</keyword>
<dbReference type="InterPro" id="IPR006260">
    <property type="entry name" value="TonB/TolA_C"/>
</dbReference>
<keyword evidence="5" id="KW-0732">Signal</keyword>
<feature type="chain" id="PRO_5015712960" description="TonB C-terminal domain-containing protein" evidence="5">
    <location>
        <begin position="21"/>
        <end position="144"/>
    </location>
</feature>
<dbReference type="Proteomes" id="UP000238701">
    <property type="component" value="Unassembled WGS sequence"/>
</dbReference>
<dbReference type="GO" id="GO:0016020">
    <property type="term" value="C:membrane"/>
    <property type="evidence" value="ECO:0007669"/>
    <property type="project" value="UniProtKB-SubCell"/>
</dbReference>
<feature type="domain" description="TonB C-terminal" evidence="6">
    <location>
        <begin position="84"/>
        <end position="141"/>
    </location>
</feature>
<dbReference type="OrthoDB" id="9792439at2"/>
<organism evidence="7 8">
    <name type="scientific">Candidatus Sulfotelmatobacter kueseliae</name>
    <dbReference type="NCBI Taxonomy" id="2042962"/>
    <lineage>
        <taxon>Bacteria</taxon>
        <taxon>Pseudomonadati</taxon>
        <taxon>Acidobacteriota</taxon>
        <taxon>Terriglobia</taxon>
        <taxon>Terriglobales</taxon>
        <taxon>Candidatus Korobacteraceae</taxon>
        <taxon>Candidatus Sulfotelmatobacter</taxon>
    </lineage>
</organism>
<protein>
    <recommendedName>
        <fullName evidence="6">TonB C-terminal domain-containing protein</fullName>
    </recommendedName>
</protein>
<comment type="subcellular location">
    <subcellularLocation>
        <location evidence="1">Membrane</location>
        <topology evidence="1">Single-pass membrane protein</topology>
    </subcellularLocation>
</comment>
<feature type="signal peptide" evidence="5">
    <location>
        <begin position="1"/>
        <end position="20"/>
    </location>
</feature>
<evidence type="ECO:0000259" key="6">
    <source>
        <dbReference type="Pfam" id="PF03544"/>
    </source>
</evidence>
<evidence type="ECO:0000256" key="1">
    <source>
        <dbReference type="ARBA" id="ARBA00004167"/>
    </source>
</evidence>
<sequence length="144" mass="15670">MAAHVISAVLLLAVSGSTYAVSTPLPPSWQTLEQREHASRTLTRAAQFVAVPHVSARPTCEDVQPPQPLTTPDPFFTPSSQGKRIKVSFIIGTDGRVHSPLILESAGLAGDRHVIETVRNWRYRPATCNGIPTETEGKIEFSSR</sequence>
<proteinExistence type="predicted"/>
<reference evidence="8" key="1">
    <citation type="submission" date="2018-02" db="EMBL/GenBank/DDBJ databases">
        <authorList>
            <person name="Hausmann B."/>
        </authorList>
    </citation>
    <scope>NUCLEOTIDE SEQUENCE [LARGE SCALE GENOMIC DNA]</scope>
    <source>
        <strain evidence="8">Peat soil MAG SbA1</strain>
    </source>
</reference>
<evidence type="ECO:0000256" key="5">
    <source>
        <dbReference type="SAM" id="SignalP"/>
    </source>
</evidence>
<dbReference type="SUPFAM" id="SSF74653">
    <property type="entry name" value="TolA/TonB C-terminal domain"/>
    <property type="match status" value="1"/>
</dbReference>
<dbReference type="InterPro" id="IPR037682">
    <property type="entry name" value="TonB_C"/>
</dbReference>
<evidence type="ECO:0000256" key="4">
    <source>
        <dbReference type="ARBA" id="ARBA00023136"/>
    </source>
</evidence>
<keyword evidence="4" id="KW-0472">Membrane</keyword>
<dbReference type="Gene3D" id="3.30.1150.10">
    <property type="match status" value="1"/>
</dbReference>
<dbReference type="NCBIfam" id="TIGR01352">
    <property type="entry name" value="tonB_Cterm"/>
    <property type="match status" value="1"/>
</dbReference>
<name>A0A2U3KVZ4_9BACT</name>
<evidence type="ECO:0000256" key="3">
    <source>
        <dbReference type="ARBA" id="ARBA00022989"/>
    </source>
</evidence>
<dbReference type="Pfam" id="PF03544">
    <property type="entry name" value="TonB_C"/>
    <property type="match status" value="1"/>
</dbReference>
<dbReference type="AlphaFoldDB" id="A0A2U3KVZ4"/>
<evidence type="ECO:0000313" key="7">
    <source>
        <dbReference type="EMBL" id="SPF43866.1"/>
    </source>
</evidence>
<evidence type="ECO:0000313" key="8">
    <source>
        <dbReference type="Proteomes" id="UP000238701"/>
    </source>
</evidence>